<reference evidence="3 4" key="1">
    <citation type="journal article" date="2019" name="PLoS ONE">
        <title>Comparative genome analysis indicates high evolutionary potential of pathogenicity genes in Colletotrichum tanaceti.</title>
        <authorList>
            <person name="Lelwala R.V."/>
            <person name="Korhonen P.K."/>
            <person name="Young N.D."/>
            <person name="Scott J.B."/>
            <person name="Ades P.A."/>
            <person name="Gasser R.B."/>
            <person name="Taylor P.W.J."/>
        </authorList>
    </citation>
    <scope>NUCLEOTIDE SEQUENCE [LARGE SCALE GENOMIC DNA]</scope>
    <source>
        <strain evidence="3">BRIP57314</strain>
    </source>
</reference>
<feature type="chain" id="PRO_5020349808" evidence="2">
    <location>
        <begin position="20"/>
        <end position="147"/>
    </location>
</feature>
<accession>A0A4U6XLQ4</accession>
<sequence>MMIPSHAGLSLTLFSPSTAVNLASPAATMMTPMPTAVVNEIVNEVKPGHQNLAKPHRPLRHDGGPLPDASAGPLSAAEELLADIDALTRRDDKKECVAVYLCTEENWRGVCHRACFDGGHHMYLRPQWRSRIKSVRTGEGAECKFFL</sequence>
<protein>
    <submittedName>
        <fullName evidence="3">Uncharacterized protein</fullName>
    </submittedName>
</protein>
<evidence type="ECO:0000313" key="4">
    <source>
        <dbReference type="Proteomes" id="UP000310108"/>
    </source>
</evidence>
<feature type="region of interest" description="Disordered" evidence="1">
    <location>
        <begin position="50"/>
        <end position="72"/>
    </location>
</feature>
<evidence type="ECO:0000256" key="1">
    <source>
        <dbReference type="SAM" id="MobiDB-lite"/>
    </source>
</evidence>
<dbReference type="AlphaFoldDB" id="A0A4U6XLQ4"/>
<evidence type="ECO:0000313" key="3">
    <source>
        <dbReference type="EMBL" id="TKW56588.1"/>
    </source>
</evidence>
<keyword evidence="4" id="KW-1185">Reference proteome</keyword>
<name>A0A4U6XLQ4_9PEZI</name>
<organism evidence="3 4">
    <name type="scientific">Colletotrichum tanaceti</name>
    <dbReference type="NCBI Taxonomy" id="1306861"/>
    <lineage>
        <taxon>Eukaryota</taxon>
        <taxon>Fungi</taxon>
        <taxon>Dikarya</taxon>
        <taxon>Ascomycota</taxon>
        <taxon>Pezizomycotina</taxon>
        <taxon>Sordariomycetes</taxon>
        <taxon>Hypocreomycetidae</taxon>
        <taxon>Glomerellales</taxon>
        <taxon>Glomerellaceae</taxon>
        <taxon>Colletotrichum</taxon>
        <taxon>Colletotrichum destructivum species complex</taxon>
    </lineage>
</organism>
<comment type="caution">
    <text evidence="3">The sequence shown here is derived from an EMBL/GenBank/DDBJ whole genome shotgun (WGS) entry which is preliminary data.</text>
</comment>
<dbReference type="Proteomes" id="UP000310108">
    <property type="component" value="Unassembled WGS sequence"/>
</dbReference>
<dbReference type="EMBL" id="PJEX01000063">
    <property type="protein sequence ID" value="TKW56588.1"/>
    <property type="molecule type" value="Genomic_DNA"/>
</dbReference>
<evidence type="ECO:0000256" key="2">
    <source>
        <dbReference type="SAM" id="SignalP"/>
    </source>
</evidence>
<keyword evidence="2" id="KW-0732">Signal</keyword>
<proteinExistence type="predicted"/>
<feature type="signal peptide" evidence="2">
    <location>
        <begin position="1"/>
        <end position="19"/>
    </location>
</feature>
<gene>
    <name evidence="3" type="ORF">CTA1_3517</name>
</gene>